<dbReference type="Proteomes" id="UP001139887">
    <property type="component" value="Unassembled WGS sequence"/>
</dbReference>
<sequence>MNTQAINDRLYQKKQELAALERVKELSENTDSHCLELNRQLGKIVKQYESMLNIALGWSSAFENSALVDIPQTASAEDDSELPENVIRIPVDES</sequence>
<organism evidence="1 2">
    <name type="scientific">Coemansia brasiliensis</name>
    <dbReference type="NCBI Taxonomy" id="2650707"/>
    <lineage>
        <taxon>Eukaryota</taxon>
        <taxon>Fungi</taxon>
        <taxon>Fungi incertae sedis</taxon>
        <taxon>Zoopagomycota</taxon>
        <taxon>Kickxellomycotina</taxon>
        <taxon>Kickxellomycetes</taxon>
        <taxon>Kickxellales</taxon>
        <taxon>Kickxellaceae</taxon>
        <taxon>Coemansia</taxon>
    </lineage>
</organism>
<comment type="caution">
    <text evidence="1">The sequence shown here is derived from an EMBL/GenBank/DDBJ whole genome shotgun (WGS) entry which is preliminary data.</text>
</comment>
<accession>A0A9W8I9W8</accession>
<name>A0A9W8I9W8_9FUNG</name>
<dbReference type="EMBL" id="JANBUW010000015">
    <property type="protein sequence ID" value="KAJ2851239.1"/>
    <property type="molecule type" value="Genomic_DNA"/>
</dbReference>
<reference evidence="1" key="1">
    <citation type="submission" date="2022-07" db="EMBL/GenBank/DDBJ databases">
        <title>Phylogenomic reconstructions and comparative analyses of Kickxellomycotina fungi.</title>
        <authorList>
            <person name="Reynolds N.K."/>
            <person name="Stajich J.E."/>
            <person name="Barry K."/>
            <person name="Grigoriev I.V."/>
            <person name="Crous P."/>
            <person name="Smith M.E."/>
        </authorList>
    </citation>
    <scope>NUCLEOTIDE SEQUENCE</scope>
    <source>
        <strain evidence="1">NRRL 1566</strain>
    </source>
</reference>
<gene>
    <name evidence="1" type="ORF">IWW36_001260</name>
</gene>
<evidence type="ECO:0008006" key="3">
    <source>
        <dbReference type="Google" id="ProtNLM"/>
    </source>
</evidence>
<dbReference type="OrthoDB" id="3230169at2759"/>
<dbReference type="AlphaFoldDB" id="A0A9W8I9W8"/>
<protein>
    <recommendedName>
        <fullName evidence="3">DASH complex subunit DAD2</fullName>
    </recommendedName>
</protein>
<proteinExistence type="predicted"/>
<evidence type="ECO:0000313" key="2">
    <source>
        <dbReference type="Proteomes" id="UP001139887"/>
    </source>
</evidence>
<evidence type="ECO:0000313" key="1">
    <source>
        <dbReference type="EMBL" id="KAJ2851239.1"/>
    </source>
</evidence>
<keyword evidence="2" id="KW-1185">Reference proteome</keyword>